<dbReference type="InterPro" id="IPR003660">
    <property type="entry name" value="HAMP_dom"/>
</dbReference>
<keyword evidence="5" id="KW-0812">Transmembrane</keyword>
<dbReference type="InterPro" id="IPR024478">
    <property type="entry name" value="HlyB_4HB_MCP"/>
</dbReference>
<proteinExistence type="inferred from homology"/>
<dbReference type="AlphaFoldDB" id="A0A1I2EVG3"/>
<dbReference type="PRINTS" id="PR00260">
    <property type="entry name" value="CHEMTRNSDUCR"/>
</dbReference>
<dbReference type="CDD" id="cd19411">
    <property type="entry name" value="MCP2201-like_sensor"/>
    <property type="match status" value="1"/>
</dbReference>
<comment type="similarity">
    <text evidence="3">Belongs to the methyl-accepting chemotaxis (MCP) protein family.</text>
</comment>
<name>A0A1I2EVG3_9BURK</name>
<comment type="subcellular location">
    <subcellularLocation>
        <location evidence="1">Membrane</location>
    </subcellularLocation>
</comment>
<dbReference type="CDD" id="cd11386">
    <property type="entry name" value="MCP_signal"/>
    <property type="match status" value="1"/>
</dbReference>
<dbReference type="RefSeq" id="WP_092939984.1">
    <property type="nucleotide sequence ID" value="NZ_FONX01000008.1"/>
</dbReference>
<dbReference type="PROSITE" id="PS50111">
    <property type="entry name" value="CHEMOTAXIS_TRANSDUC_2"/>
    <property type="match status" value="1"/>
</dbReference>
<evidence type="ECO:0000259" key="6">
    <source>
        <dbReference type="PROSITE" id="PS50111"/>
    </source>
</evidence>
<dbReference type="Pfam" id="PF00015">
    <property type="entry name" value="MCPsignal"/>
    <property type="match status" value="1"/>
</dbReference>
<dbReference type="SUPFAM" id="SSF58104">
    <property type="entry name" value="Methyl-accepting chemotaxis protein (MCP) signaling domain"/>
    <property type="match status" value="1"/>
</dbReference>
<evidence type="ECO:0000259" key="7">
    <source>
        <dbReference type="PROSITE" id="PS50885"/>
    </source>
</evidence>
<dbReference type="OrthoDB" id="5441488at2"/>
<evidence type="ECO:0000256" key="2">
    <source>
        <dbReference type="ARBA" id="ARBA00022481"/>
    </source>
</evidence>
<dbReference type="SMART" id="SM00283">
    <property type="entry name" value="MA"/>
    <property type="match status" value="1"/>
</dbReference>
<dbReference type="Gene3D" id="6.10.340.10">
    <property type="match status" value="1"/>
</dbReference>
<reference evidence="9" key="1">
    <citation type="submission" date="2016-10" db="EMBL/GenBank/DDBJ databases">
        <authorList>
            <person name="Varghese N."/>
            <person name="Submissions S."/>
        </authorList>
    </citation>
    <scope>NUCLEOTIDE SEQUENCE [LARGE SCALE GENOMIC DNA]</scope>
    <source>
        <strain evidence="9">DSM 27981</strain>
    </source>
</reference>
<evidence type="ECO:0000256" key="4">
    <source>
        <dbReference type="PROSITE-ProRule" id="PRU00284"/>
    </source>
</evidence>
<evidence type="ECO:0000256" key="3">
    <source>
        <dbReference type="ARBA" id="ARBA00029447"/>
    </source>
</evidence>
<organism evidence="8 9">
    <name type="scientific">Paracidovorax wautersii</name>
    <dbReference type="NCBI Taxonomy" id="1177982"/>
    <lineage>
        <taxon>Bacteria</taxon>
        <taxon>Pseudomonadati</taxon>
        <taxon>Pseudomonadota</taxon>
        <taxon>Betaproteobacteria</taxon>
        <taxon>Burkholderiales</taxon>
        <taxon>Comamonadaceae</taxon>
        <taxon>Paracidovorax</taxon>
    </lineage>
</organism>
<dbReference type="PANTHER" id="PTHR43531">
    <property type="entry name" value="PROTEIN ICFG"/>
    <property type="match status" value="1"/>
</dbReference>
<keyword evidence="5" id="KW-0472">Membrane</keyword>
<evidence type="ECO:0000256" key="5">
    <source>
        <dbReference type="SAM" id="Phobius"/>
    </source>
</evidence>
<dbReference type="GO" id="GO:0007165">
    <property type="term" value="P:signal transduction"/>
    <property type="evidence" value="ECO:0007669"/>
    <property type="project" value="UniProtKB-KW"/>
</dbReference>
<feature type="transmembrane region" description="Helical" evidence="5">
    <location>
        <begin position="190"/>
        <end position="210"/>
    </location>
</feature>
<protein>
    <submittedName>
        <fullName evidence="8">Methyl-accepting chemotaxis protein</fullName>
    </submittedName>
</protein>
<dbReference type="FunFam" id="1.10.287.950:FF:000001">
    <property type="entry name" value="Methyl-accepting chemotaxis sensory transducer"/>
    <property type="match status" value="1"/>
</dbReference>
<dbReference type="SMART" id="SM00304">
    <property type="entry name" value="HAMP"/>
    <property type="match status" value="1"/>
</dbReference>
<dbReference type="GO" id="GO:0005886">
    <property type="term" value="C:plasma membrane"/>
    <property type="evidence" value="ECO:0007669"/>
    <property type="project" value="TreeGrafter"/>
</dbReference>
<keyword evidence="9" id="KW-1185">Reference proteome</keyword>
<dbReference type="PROSITE" id="PS50885">
    <property type="entry name" value="HAMP"/>
    <property type="match status" value="1"/>
</dbReference>
<evidence type="ECO:0000313" key="9">
    <source>
        <dbReference type="Proteomes" id="UP000199119"/>
    </source>
</evidence>
<evidence type="ECO:0000313" key="8">
    <source>
        <dbReference type="EMBL" id="SFE97074.1"/>
    </source>
</evidence>
<dbReference type="InterPro" id="IPR051310">
    <property type="entry name" value="MCP_chemotaxis"/>
</dbReference>
<dbReference type="InterPro" id="IPR004089">
    <property type="entry name" value="MCPsignal_dom"/>
</dbReference>
<dbReference type="Gene3D" id="1.10.287.950">
    <property type="entry name" value="Methyl-accepting chemotaxis protein"/>
    <property type="match status" value="1"/>
</dbReference>
<keyword evidence="5" id="KW-1133">Transmembrane helix</keyword>
<dbReference type="GO" id="GO:0004888">
    <property type="term" value="F:transmembrane signaling receptor activity"/>
    <property type="evidence" value="ECO:0007669"/>
    <property type="project" value="InterPro"/>
</dbReference>
<dbReference type="GO" id="GO:0006935">
    <property type="term" value="P:chemotaxis"/>
    <property type="evidence" value="ECO:0007669"/>
    <property type="project" value="InterPro"/>
</dbReference>
<evidence type="ECO:0000256" key="1">
    <source>
        <dbReference type="ARBA" id="ARBA00004370"/>
    </source>
</evidence>
<dbReference type="STRING" id="1177982.SAMN04489711_108174"/>
<feature type="domain" description="Methyl-accepting transducer" evidence="6">
    <location>
        <begin position="269"/>
        <end position="498"/>
    </location>
</feature>
<sequence length="529" mass="56164">MNLHHFSIGKRLGMAFGLLTLFIVGMVAVGTWQLQSVARETANVMALPLAKERTLSDWYRNIYSNVRRHTVVALSRDETLAPRLAGENTEFSRVSSLQQQQLAKLISGPQEQALFDDVGVQRKRFLAARDAIYKAKAEGREQDVQRMLASDLTPQGDRYLGALQSLLDFQRARINEAGESVQRNYEAGRLALIALGVLATVAAVALAWAITRSVTGPLHRAVAVAESVAGGDLTVRAESTARDEAGQLLRALDAMGRQLRDTVDQVRRGADGIALASSEIASGNIDLSSRTEQQASALQQTAASMEQMTATVRQNADSAALADQLARSASDMAVRGGDVVGNVVSTMGGIHSSSRKIVDIIGVIDSIAFQTNILALNAAVEAARAGEQGRGFAVVASEVRSLAGRSAEAAKEIKALIDDSVTQVDAGNRLVEEAGKVIGDVVAGVRRVTDIVGEISAASREQTLGLEQVNQAIAQMDLVTQQNAALVEEAAAATGSLETQSSQLVQAMSVFQLDQGSSAQRARLRLTAA</sequence>
<accession>A0A1I2EVG3</accession>
<dbReference type="Proteomes" id="UP000199119">
    <property type="component" value="Unassembled WGS sequence"/>
</dbReference>
<keyword evidence="2" id="KW-0488">Methylation</keyword>
<feature type="transmembrane region" description="Helical" evidence="5">
    <location>
        <begin position="12"/>
        <end position="32"/>
    </location>
</feature>
<keyword evidence="4" id="KW-0807">Transducer</keyword>
<feature type="domain" description="HAMP" evidence="7">
    <location>
        <begin position="212"/>
        <end position="264"/>
    </location>
</feature>
<dbReference type="Pfam" id="PF12729">
    <property type="entry name" value="4HB_MCP_1"/>
    <property type="match status" value="1"/>
</dbReference>
<gene>
    <name evidence="8" type="ORF">SAMN04489711_108174</name>
</gene>
<dbReference type="InterPro" id="IPR004090">
    <property type="entry name" value="Chemotax_Me-accpt_rcpt"/>
</dbReference>
<dbReference type="EMBL" id="FONX01000008">
    <property type="protein sequence ID" value="SFE97074.1"/>
    <property type="molecule type" value="Genomic_DNA"/>
</dbReference>
<dbReference type="Pfam" id="PF00672">
    <property type="entry name" value="HAMP"/>
    <property type="match status" value="1"/>
</dbReference>
<dbReference type="CDD" id="cd06225">
    <property type="entry name" value="HAMP"/>
    <property type="match status" value="1"/>
</dbReference>
<dbReference type="InterPro" id="IPR047347">
    <property type="entry name" value="YvaQ-like_sensor"/>
</dbReference>
<dbReference type="PANTHER" id="PTHR43531:SF14">
    <property type="entry name" value="METHYL-ACCEPTING CHEMOTAXIS PROTEIN I-RELATED"/>
    <property type="match status" value="1"/>
</dbReference>